<dbReference type="Proteomes" id="UP000554004">
    <property type="component" value="Unassembled WGS sequence"/>
</dbReference>
<dbReference type="EMBL" id="JAAZAL010000035">
    <property type="protein sequence ID" value="NLE30846.1"/>
    <property type="molecule type" value="Genomic_DNA"/>
</dbReference>
<dbReference type="SUPFAM" id="SSF82171">
    <property type="entry name" value="DPP6 N-terminal domain-like"/>
    <property type="match status" value="1"/>
</dbReference>
<evidence type="ECO:0000256" key="1">
    <source>
        <dbReference type="SAM" id="Phobius"/>
    </source>
</evidence>
<organism evidence="3 4">
    <name type="scientific">Candidatus Dojkabacteria bacterium</name>
    <dbReference type="NCBI Taxonomy" id="2099670"/>
    <lineage>
        <taxon>Bacteria</taxon>
        <taxon>Candidatus Dojkabacteria</taxon>
    </lineage>
</organism>
<accession>A0A847ET43</accession>
<reference evidence="3 4" key="1">
    <citation type="journal article" date="2020" name="Biotechnol. Biofuels">
        <title>New insights from the biogas microbiome by comprehensive genome-resolved metagenomics of nearly 1600 species originating from multiple anaerobic digesters.</title>
        <authorList>
            <person name="Campanaro S."/>
            <person name="Treu L."/>
            <person name="Rodriguez-R L.M."/>
            <person name="Kovalovszki A."/>
            <person name="Ziels R.M."/>
            <person name="Maus I."/>
            <person name="Zhu X."/>
            <person name="Kougias P.G."/>
            <person name="Basile A."/>
            <person name="Luo G."/>
            <person name="Schluter A."/>
            <person name="Konstantinidis K.T."/>
            <person name="Angelidaki I."/>
        </authorList>
    </citation>
    <scope>NUCLEOTIDE SEQUENCE [LARGE SCALE GENOMIC DNA]</scope>
    <source>
        <strain evidence="3">AS06rmzACSIP_421</strain>
    </source>
</reference>
<feature type="transmembrane region" description="Helical" evidence="1">
    <location>
        <begin position="12"/>
        <end position="33"/>
    </location>
</feature>
<dbReference type="AlphaFoldDB" id="A0A847ET43"/>
<gene>
    <name evidence="3" type="ORF">GX618_01045</name>
</gene>
<dbReference type="Pfam" id="PF08308">
    <property type="entry name" value="PEGA"/>
    <property type="match status" value="1"/>
</dbReference>
<feature type="domain" description="PEGA" evidence="2">
    <location>
        <begin position="49"/>
        <end position="107"/>
    </location>
</feature>
<dbReference type="InterPro" id="IPR013229">
    <property type="entry name" value="PEGA"/>
</dbReference>
<proteinExistence type="predicted"/>
<evidence type="ECO:0000313" key="4">
    <source>
        <dbReference type="Proteomes" id="UP000554004"/>
    </source>
</evidence>
<keyword evidence="1" id="KW-0472">Membrane</keyword>
<protein>
    <submittedName>
        <fullName evidence="3">PEGA domain-containing protein</fullName>
    </submittedName>
</protein>
<sequence>MRKNDYNKKLFSLISVLASIFVYTGAIAIYFYANGWRFGDSNQLFIKTGVLTVESTPFLASLYIDGEPEGRTPKSVSLLVGEHRISLSRDGYTEWIKNVEIKEQKSTPIYPWLIKEKMEEEELFLLEGKKYVNSWMNTDSTHIYFLTNEYLSDTLLYRYTLYRFDINTAFWDISSNPRVVLTFELLQEPKVEMLLSPNGQLGILTLINTDTTNYYILDSIKSSTLETLTQINLAPFSSYQMTWSKNNQYLIFESNEDLISFDISKQTRYLLIKKSPDREYIWSTDVQGNFYKVEPNPEYLSYESIYSYILIQTQMDGSEPNTLLSDLHFQINQEYILRYQQDTGSGKYLPFTNSPGSTKSVGEVTKIVVNQEAKGIYIQTNLSSYWYSIELEKYYLVSPYLSELIAFAPNNESFIYKDETGYNIFRFFKEQGDHTVDIGSKIIKDLPSEVSNIKWLSNSLNISYIHENIMCVIDIDGENKVEILTETDSNIYQTINPTSDKVFTLSVAVNEALSTNNISINSITFH</sequence>
<keyword evidence="1" id="KW-0812">Transmembrane</keyword>
<comment type="caution">
    <text evidence="3">The sequence shown here is derived from an EMBL/GenBank/DDBJ whole genome shotgun (WGS) entry which is preliminary data.</text>
</comment>
<name>A0A847ET43_9BACT</name>
<evidence type="ECO:0000313" key="3">
    <source>
        <dbReference type="EMBL" id="NLE30846.1"/>
    </source>
</evidence>
<evidence type="ECO:0000259" key="2">
    <source>
        <dbReference type="Pfam" id="PF08308"/>
    </source>
</evidence>
<keyword evidence="1" id="KW-1133">Transmembrane helix</keyword>